<proteinExistence type="predicted"/>
<dbReference type="InterPro" id="IPR050237">
    <property type="entry name" value="ATP-dep_AMP-bd_enzyme"/>
</dbReference>
<name>A0A813GAE4_POLGL</name>
<dbReference type="InterPro" id="IPR000873">
    <property type="entry name" value="AMP-dep_synth/lig_dom"/>
</dbReference>
<sequence>MCISVHDLELAKEALEPTFSELPPGAAPAAWCYMFTGGTQRTKVVTVTHAMLAHERAAYSCVWRPRAGRTAVVLAHTSVYWGASALGQLSIALAYGGTVVWTEAAEVSELRRCIAEEAVNVLGVVPDHLDLLAPTLPAEELPGIEVVFTWGERLPLRVADRWRTHPTAVIRELLIATEYWLSLWADPLADGVLHPVSGTDLLVLTDLGQDAEVGELGEMCIAGPMVMAGYRPQGDVSLDAITSDSCIFHVTEDGRRFYRTRDLVRRVRGGVVYKGRADMMAKSAGKWVDMLAVEDSLSRLPGVLATKILPDKAQEHFHAFLALDAASASGAAATMDAVRALLPPRVQLWQVPEFPRHPVTRKVDTSKLLRLCAGPPPSWPLEGDPRPEAGPPMLAERLALNTKRRHLYTLAALGVALAVADGEELASQLVLLSSWLAGLAIASQGGDELQQLDRQVPLTATWLVASVLLKPFSWATLLRSFGSLAVLTYGWLALIYADAERSTSRVARAVNCVVDEMPLWKFGSFVLFSLAQHLPGLCGGLASAVLAAGTSVGLFIAVSRARLLSWPVVFWLVGPGHQLHMDCRGWLTLDDWRRHVRNKLWSGSPAIDATQMIVLGKSFVTSAAWRSLLKQRLRPSRGSGASAPPALHAKCTNGFKPKCTKASNQAPQSRALEGGSGGTEPPAKRHCASTSEQVSAADQSAAERCRARALFKDELDAANQPLALEYEEIKKLQQWWWYHNTGDVLDIDTATFDRSCARSSVGTEGPTVEGAGSNTPEARLLCAALAEVEPLLKPVRMSTPLLGLDSLRIARLSNIIRLRLGRTMSAPQLRQVSELAEMVVGSPVESSAADAARMAPVAAENLDREYAVWFSPGQYSSMGVQAVDPIRYNSFLYDAAVLFSLNAPGLEAGSAPARCLRRLLSWAFTKAWPRIRCYSRVEMYGSRCPGAVPLEIVRVRGGFERDLKRRRFALVPPGAVTGYELLCHFCDTWAYQKYKAHFVILKLSPELARAAGVDEGTLAYVDHVSGEWGPLISPASDRWQRPPYGFPAIFVVPLSSGSTAWLRLERDSELRVCYQHGTRTHHMVAYRSAPRRSFEGREATLVNFIGVCMWHAFADGNCYMPLVHDLMSLYIAAQEGTQASLPVISNPFEELERRIFDTFRCRQSPMRSSLRGGIFRFAGKGYGHNVGLLPGATWVVAQAAMRPVVPLDVVLLGLVVSAFARADETETVDMTLYVPQRDGLADAMAVGLFADWRDLSLHVDFQLATILGICLQVNHKVQNRQWSVFNALKKPEAVVVNIQPLDFERRAGLMHIGENMWHGGDRLSQPDKREKDIDWCHQQASFVIEQQDEDTWWILASAGHDKRPSPWMRRFVFAFREAVRSFICDPLALVHQQLPDDDALLTPFVKKAKAAGFL</sequence>
<evidence type="ECO:0000256" key="1">
    <source>
        <dbReference type="SAM" id="MobiDB-lite"/>
    </source>
</evidence>
<protein>
    <recommendedName>
        <fullName evidence="2">AMP-dependent synthetase/ligase domain-containing protein</fullName>
    </recommendedName>
</protein>
<feature type="region of interest" description="Disordered" evidence="1">
    <location>
        <begin position="658"/>
        <end position="693"/>
    </location>
</feature>
<keyword evidence="4" id="KW-1185">Reference proteome</keyword>
<dbReference type="EMBL" id="CAJNNV010028230">
    <property type="protein sequence ID" value="CAE8623734.1"/>
    <property type="molecule type" value="Genomic_DNA"/>
</dbReference>
<evidence type="ECO:0000259" key="2">
    <source>
        <dbReference type="Pfam" id="PF00501"/>
    </source>
</evidence>
<comment type="caution">
    <text evidence="3">The sequence shown here is derived from an EMBL/GenBank/DDBJ whole genome shotgun (WGS) entry which is preliminary data.</text>
</comment>
<dbReference type="Pfam" id="PF00501">
    <property type="entry name" value="AMP-binding"/>
    <property type="match status" value="1"/>
</dbReference>
<dbReference type="Gene3D" id="3.40.50.12780">
    <property type="entry name" value="N-terminal domain of ligase-like"/>
    <property type="match status" value="1"/>
</dbReference>
<evidence type="ECO:0000313" key="4">
    <source>
        <dbReference type="Proteomes" id="UP000654075"/>
    </source>
</evidence>
<dbReference type="PANTHER" id="PTHR43767">
    <property type="entry name" value="LONG-CHAIN-FATTY-ACID--COA LIGASE"/>
    <property type="match status" value="1"/>
</dbReference>
<evidence type="ECO:0000313" key="3">
    <source>
        <dbReference type="EMBL" id="CAE8623734.1"/>
    </source>
</evidence>
<feature type="non-terminal residue" evidence="3">
    <location>
        <position position="1414"/>
    </location>
</feature>
<dbReference type="OrthoDB" id="443517at2759"/>
<dbReference type="SUPFAM" id="SSF56801">
    <property type="entry name" value="Acetyl-CoA synthetase-like"/>
    <property type="match status" value="1"/>
</dbReference>
<dbReference type="Proteomes" id="UP000654075">
    <property type="component" value="Unassembled WGS sequence"/>
</dbReference>
<accession>A0A813GAE4</accession>
<feature type="domain" description="AMP-dependent synthetase/ligase" evidence="2">
    <location>
        <begin position="29"/>
        <end position="230"/>
    </location>
</feature>
<organism evidence="3 4">
    <name type="scientific">Polarella glacialis</name>
    <name type="common">Dinoflagellate</name>
    <dbReference type="NCBI Taxonomy" id="89957"/>
    <lineage>
        <taxon>Eukaryota</taxon>
        <taxon>Sar</taxon>
        <taxon>Alveolata</taxon>
        <taxon>Dinophyceae</taxon>
        <taxon>Suessiales</taxon>
        <taxon>Suessiaceae</taxon>
        <taxon>Polarella</taxon>
    </lineage>
</organism>
<dbReference type="InterPro" id="IPR042099">
    <property type="entry name" value="ANL_N_sf"/>
</dbReference>
<reference evidence="3" key="1">
    <citation type="submission" date="2021-02" db="EMBL/GenBank/DDBJ databases">
        <authorList>
            <person name="Dougan E. K."/>
            <person name="Rhodes N."/>
            <person name="Thang M."/>
            <person name="Chan C."/>
        </authorList>
    </citation>
    <scope>NUCLEOTIDE SEQUENCE</scope>
</reference>
<gene>
    <name evidence="3" type="ORF">PGLA1383_LOCUS40972</name>
</gene>
<dbReference type="PANTHER" id="PTHR43767:SF1">
    <property type="entry name" value="NONRIBOSOMAL PEPTIDE SYNTHASE PES1 (EUROFUNG)-RELATED"/>
    <property type="match status" value="1"/>
</dbReference>